<dbReference type="EMBL" id="FNJR01000008">
    <property type="protein sequence ID" value="SDP75554.1"/>
    <property type="molecule type" value="Genomic_DNA"/>
</dbReference>
<gene>
    <name evidence="6" type="ORF">SAMN04487905_108137</name>
</gene>
<dbReference type="InterPro" id="IPR018973">
    <property type="entry name" value="MZB"/>
</dbReference>
<dbReference type="Gene3D" id="3.40.50.300">
    <property type="entry name" value="P-loop containing nucleotide triphosphate hydrolases"/>
    <property type="match status" value="2"/>
</dbReference>
<dbReference type="SUPFAM" id="SSF52540">
    <property type="entry name" value="P-loop containing nucleoside triphosphate hydrolases"/>
    <property type="match status" value="1"/>
</dbReference>
<dbReference type="RefSeq" id="WP_092602282.1">
    <property type="nucleotide sequence ID" value="NZ_FNJR01000008.1"/>
</dbReference>
<dbReference type="GO" id="GO:0004386">
    <property type="term" value="F:helicase activity"/>
    <property type="evidence" value="ECO:0007669"/>
    <property type="project" value="UniProtKB-KW"/>
</dbReference>
<evidence type="ECO:0000256" key="1">
    <source>
        <dbReference type="ARBA" id="ARBA00022741"/>
    </source>
</evidence>
<evidence type="ECO:0000256" key="3">
    <source>
        <dbReference type="SAM" id="MobiDB-lite"/>
    </source>
</evidence>
<dbReference type="SMART" id="SM00490">
    <property type="entry name" value="HELICc"/>
    <property type="match status" value="1"/>
</dbReference>
<feature type="region of interest" description="Disordered" evidence="3">
    <location>
        <begin position="818"/>
        <end position="841"/>
    </location>
</feature>
<dbReference type="CDD" id="cd17923">
    <property type="entry name" value="DEXHc_Hrq1-like"/>
    <property type="match status" value="1"/>
</dbReference>
<feature type="domain" description="Helicase ATP-binding" evidence="4">
    <location>
        <begin position="101"/>
        <end position="293"/>
    </location>
</feature>
<accession>A0A1H0VB22</accession>
<dbReference type="GO" id="GO:0003677">
    <property type="term" value="F:DNA binding"/>
    <property type="evidence" value="ECO:0007669"/>
    <property type="project" value="TreeGrafter"/>
</dbReference>
<dbReference type="InterPro" id="IPR052511">
    <property type="entry name" value="ATP-dep_Helicase"/>
</dbReference>
<dbReference type="OrthoDB" id="3197455at2"/>
<keyword evidence="7" id="KW-1185">Reference proteome</keyword>
<dbReference type="InterPro" id="IPR014001">
    <property type="entry name" value="Helicase_ATP-bd"/>
</dbReference>
<protein>
    <submittedName>
        <fullName evidence="6">ATP-dependent helicase YprA, contains C-terminal metal-binding DUF1998 domain</fullName>
    </submittedName>
</protein>
<dbReference type="SUPFAM" id="SSF52980">
    <property type="entry name" value="Restriction endonuclease-like"/>
    <property type="match status" value="1"/>
</dbReference>
<keyword evidence="6" id="KW-0378">Hydrolase</keyword>
<feature type="region of interest" description="Disordered" evidence="3">
    <location>
        <begin position="1186"/>
        <end position="1207"/>
    </location>
</feature>
<feature type="domain" description="Helicase C-terminal" evidence="5">
    <location>
        <begin position="880"/>
        <end position="1074"/>
    </location>
</feature>
<keyword evidence="1" id="KW-0547">Nucleotide-binding</keyword>
<dbReference type="Pfam" id="PF00271">
    <property type="entry name" value="Helicase_C"/>
    <property type="match status" value="1"/>
</dbReference>
<dbReference type="STRING" id="405564.SAMN04487905_108137"/>
<organism evidence="6 7">
    <name type="scientific">Actinopolyspora xinjiangensis</name>
    <dbReference type="NCBI Taxonomy" id="405564"/>
    <lineage>
        <taxon>Bacteria</taxon>
        <taxon>Bacillati</taxon>
        <taxon>Actinomycetota</taxon>
        <taxon>Actinomycetes</taxon>
        <taxon>Actinopolysporales</taxon>
        <taxon>Actinopolysporaceae</taxon>
        <taxon>Actinopolyspora</taxon>
    </lineage>
</organism>
<reference evidence="7" key="1">
    <citation type="submission" date="2016-10" db="EMBL/GenBank/DDBJ databases">
        <authorList>
            <person name="Varghese N."/>
            <person name="Submissions S."/>
        </authorList>
    </citation>
    <scope>NUCLEOTIDE SEQUENCE [LARGE SCALE GENOMIC DNA]</scope>
    <source>
        <strain evidence="7">DSM 46732</strain>
    </source>
</reference>
<keyword evidence="2" id="KW-0067">ATP-binding</keyword>
<evidence type="ECO:0000259" key="5">
    <source>
        <dbReference type="PROSITE" id="PS51194"/>
    </source>
</evidence>
<evidence type="ECO:0000313" key="7">
    <source>
        <dbReference type="Proteomes" id="UP000199497"/>
    </source>
</evidence>
<dbReference type="InterPro" id="IPR011335">
    <property type="entry name" value="Restrct_endonuc-II-like"/>
</dbReference>
<dbReference type="Proteomes" id="UP000199497">
    <property type="component" value="Unassembled WGS sequence"/>
</dbReference>
<proteinExistence type="predicted"/>
<evidence type="ECO:0000313" key="6">
    <source>
        <dbReference type="EMBL" id="SDP75554.1"/>
    </source>
</evidence>
<sequence length="1738" mass="196060">MDVFGVREKLIQDYRQYTSSFVNPRDRRLNEHVTRRMDSGEQWPDPWLSLNPNFAHGGSISDLVRDGTLHPECANIFRIKNSVDDPGERELRLHQHQLDAIRTAAEGDSYVLTTGTGSGKSLGYIIPVVDRVLRMRDNEGARSGIKAIVVYPMNALVNSQREELAKFLKHGYPENGEPVTFEQYTGQNSDEERRRVFENPPDILLTNYMMLELLLTRPNERKHLTQAARGLRFLVLDELHTYRGRQGADVALLTRRLRDSCSAENLQCVGTSATMSTEEDHQRQRADVAEVASRLFSTDISPERIITETLRRATRETNPERLELRARVANSLLPAANYESVVNDPLVGWLESFFGVEEEWGTKRLTRRDPRTVTEAVSRLAKDTGLDEESCGRAIRDTLEQVTRVRDPETGRPAFAFRIHQFLSKGDNVYVSIESPEQRYITSRYQQVVPEAPDKALVSLAFCRECGQEYLSVAREKDDDGTVRYRSRQHNDAGGGDAASGYLFITDDPEHTWPETRDRVLADSRVPDSWLTTSADGVPTLISSREKYLPHSVHVDVDGTETTRDQGLRAAYVPSPFQFCLRCKVTYEQTRNQDFAKLATLSAEGRSSAMSVVSSSVVRSLRQVDDPEFREESRKLLTFVDNRQDASLQAGHLNDFAQVTQLRAALYRALVEAEDGVITYDEVAHRVSETLGVELSDFAEDPQAPPKLRQKAWGALRAVLEYRLYLDLERGWRVTMPNLEQTGLLRVDYDGVDELAAQEERWSDCHPALREDTPEHRASLCRILLDELRRVLAVDAPPLTEQGFEKIKRLSDQNLSDPWALSENENPPVVGTAYPGPSARRNKREELYLSGRGAFGRFLRRDNQFPGLAERLDVDGAQRVIEDLLEQLHNAGVLLQAVSPKESGVPGYRLKSGRILWQLGDGHSGASDPLRRNTRDGRGPRVNPFFRDLYSGESATFEGLRAREHTAQVPADLREEREKEFRSGKLQLLYCSPTMELGIDIASLNAVGMRNVPPTPANYAQRSGRAGRSGQPALVVTYCAPGNAHDQYYFRNSKQMVAGSVAPPRLDLTNEELLRSHVHAIWLAETGQGMQGSLGGLLDLDGDEPSLELLDEVRSTISDGGAQRRAVAQAQRLVADLLPQLRTTSWWHDNWIQQVVRDAPRNFDRACDRWRDLYRSALHERAKQHEIVGDQSANKKKRNNAASRRRDAETQLRLLLNEEGDAGQSDFSPYRYLASEGFLPGYSFPRLPLAAYIPGRHGASTGGEYLQRPRFLAVREFGPGALIYHEGARYQVTSVQTPPTSAGSNALDTRQARFCGGCGYLHERDVGTDVCDACGRQLGAVTSGLLRLQTVYTRRRERISSDEEERRRAGFELHTSYRFNEHGGQPGRIDAVAGIGNERALELSYGDTATVRVTNYGRARRKDRSDTGYWLDPVTGKWLSDSKKAERTPDENELSSTDDAVTRQKVIPYVEDHRNILVLRLPVEVRRKTATSLMVALERGIERTFQLEDSELDAELLPDDEHRGRALLVESAEGGAGVLRRLVDEPNALSRVAETALKLMHFDPETGADLGTSEYFPEACELACYDCLLSYSNQGVHSDIDRHAIRDQLRKLRAAWVTRGSGGRDRTEQLRRLVEACDSELEREFLHWLDQRELRVPDEAQPLVEAAETRPDFVYHLSSGSVAVFVDGPVHDNGRTAERDEEAEERLFDLGWHVVRVRHDEDWAETVRRHPSVFGEHR</sequence>
<keyword evidence="6" id="KW-0347">Helicase</keyword>
<dbReference type="InterPro" id="IPR011545">
    <property type="entry name" value="DEAD/DEAH_box_helicase_dom"/>
</dbReference>
<dbReference type="InterPro" id="IPR001650">
    <property type="entry name" value="Helicase_C-like"/>
</dbReference>
<dbReference type="PROSITE" id="PS51192">
    <property type="entry name" value="HELICASE_ATP_BIND_1"/>
    <property type="match status" value="1"/>
</dbReference>
<dbReference type="GO" id="GO:0005524">
    <property type="term" value="F:ATP binding"/>
    <property type="evidence" value="ECO:0007669"/>
    <property type="project" value="UniProtKB-KW"/>
</dbReference>
<dbReference type="InterPro" id="IPR027417">
    <property type="entry name" value="P-loop_NTPase"/>
</dbReference>
<name>A0A1H0VB22_9ACTN</name>
<dbReference type="SMART" id="SM00487">
    <property type="entry name" value="DEXDc"/>
    <property type="match status" value="1"/>
</dbReference>
<dbReference type="Pfam" id="PF09369">
    <property type="entry name" value="MZB"/>
    <property type="match status" value="1"/>
</dbReference>
<dbReference type="PANTHER" id="PTHR47962:SF5">
    <property type="entry name" value="ATP-DEPENDENT HELICASE LHR-RELATED"/>
    <property type="match status" value="1"/>
</dbReference>
<dbReference type="PANTHER" id="PTHR47962">
    <property type="entry name" value="ATP-DEPENDENT HELICASE LHR-RELATED-RELATED"/>
    <property type="match status" value="1"/>
</dbReference>
<evidence type="ECO:0000259" key="4">
    <source>
        <dbReference type="PROSITE" id="PS51192"/>
    </source>
</evidence>
<evidence type="ECO:0000256" key="2">
    <source>
        <dbReference type="ARBA" id="ARBA00022840"/>
    </source>
</evidence>
<dbReference type="GO" id="GO:0016887">
    <property type="term" value="F:ATP hydrolysis activity"/>
    <property type="evidence" value="ECO:0007669"/>
    <property type="project" value="TreeGrafter"/>
</dbReference>
<dbReference type="PROSITE" id="PS51194">
    <property type="entry name" value="HELICASE_CTER"/>
    <property type="match status" value="1"/>
</dbReference>
<dbReference type="Pfam" id="PF00270">
    <property type="entry name" value="DEAD"/>
    <property type="match status" value="1"/>
</dbReference>
<dbReference type="Gene3D" id="3.40.960.10">
    <property type="entry name" value="VSR Endonuclease"/>
    <property type="match status" value="1"/>
</dbReference>